<dbReference type="SUPFAM" id="SSF52540">
    <property type="entry name" value="P-loop containing nucleoside triphosphate hydrolases"/>
    <property type="match status" value="2"/>
</dbReference>
<dbReference type="InterPro" id="IPR043157">
    <property type="entry name" value="Dynein_AAA1S"/>
</dbReference>
<comment type="caution">
    <text evidence="2">The sequence shown here is derived from an EMBL/GenBank/DDBJ whole genome shotgun (WGS) entry which is preliminary data.</text>
</comment>
<reference evidence="2" key="1">
    <citation type="submission" date="2021-02" db="EMBL/GenBank/DDBJ databases">
        <authorList>
            <person name="Nowell W R."/>
        </authorList>
    </citation>
    <scope>NUCLEOTIDE SEQUENCE</scope>
</reference>
<dbReference type="EMBL" id="CAJNOM010005591">
    <property type="protein sequence ID" value="CAF1664855.1"/>
    <property type="molecule type" value="Genomic_DNA"/>
</dbReference>
<dbReference type="InterPro" id="IPR035699">
    <property type="entry name" value="AAA_6"/>
</dbReference>
<dbReference type="Pfam" id="PF12775">
    <property type="entry name" value="AAA_7"/>
    <property type="match status" value="1"/>
</dbReference>
<feature type="non-terminal residue" evidence="2">
    <location>
        <position position="602"/>
    </location>
</feature>
<dbReference type="PANTHER" id="PTHR45703">
    <property type="entry name" value="DYNEIN HEAVY CHAIN"/>
    <property type="match status" value="1"/>
</dbReference>
<dbReference type="InterPro" id="IPR027417">
    <property type="entry name" value="P-loop_NTPase"/>
</dbReference>
<sequence length="602" mass="69128">TLLSEQLSNQSHYDFGLRSLKSVLVMAGNIKREKIKNNTQDEDEQEIVIQAIMDSFVPRLVADDLVLLNSLLNDVFPNAKYNRPSMTRLREEIENVAKEMFLVCETLWVEKVLQLYQITNLNHGLMFVGPTCCGKTMAWRVLLTALNRIENSDGQAHIIDPKAISKDDLYGYMDQNTREWTDGLFTHILRKIIDNLRGELSKRQWIIFDGDVDPEWVENLNSVLDDNKLLTLPNGERLALPPNVRVMFEVQDLRHATLATVSRTGMVWFNQETVTSAMLLQYYLNRIRQESVFDIINQDDPNSKDTVIQSSEENKTNILEIQNHLADLLEPYCNKENGLILDTLEYAGKKQVHIMDFIPARCLQTLFSMLNHVLRTIIKRQLFSSDRTPLSDSKLKYRQQLGEFIMNTIKNSNITSPADKSSPIVDFEVNSEDEWESWLLKVPSIELEGSKVDASDLVIPTIDTIRHETLLYTWLNERKPLLLCGPPGSALRSLPACEVVATLGVVLPPSQLGKWIIVFWDEINLPDEDKYSTQRVIAFLRHCIEHGGFYHTSDHTWIRLERIQFVGACNPPTDPGRKPLTHRFLRHCPLVYVDYPGEISLK</sequence>
<evidence type="ECO:0000313" key="5">
    <source>
        <dbReference type="Proteomes" id="UP000663877"/>
    </source>
</evidence>
<dbReference type="InterPro" id="IPR026983">
    <property type="entry name" value="DHC"/>
</dbReference>
<dbReference type="Gene3D" id="3.40.50.300">
    <property type="entry name" value="P-loop containing nucleotide triphosphate hydrolases"/>
    <property type="match status" value="3"/>
</dbReference>
<dbReference type="OrthoDB" id="14187at2759"/>
<dbReference type="GO" id="GO:0051959">
    <property type="term" value="F:dynein light intermediate chain binding"/>
    <property type="evidence" value="ECO:0007669"/>
    <property type="project" value="InterPro"/>
</dbReference>
<dbReference type="Gene3D" id="1.10.472.130">
    <property type="match status" value="1"/>
</dbReference>
<accession>A0A815XT27</accession>
<dbReference type="Proteomes" id="UP000663877">
    <property type="component" value="Unassembled WGS sequence"/>
</dbReference>
<dbReference type="GO" id="GO:0030286">
    <property type="term" value="C:dynein complex"/>
    <property type="evidence" value="ECO:0007669"/>
    <property type="project" value="InterPro"/>
</dbReference>
<name>A0A815XT27_9BILA</name>
<dbReference type="PANTHER" id="PTHR45703:SF36">
    <property type="entry name" value="DYNEIN HEAVY CHAIN, CYTOPLASMIC"/>
    <property type="match status" value="1"/>
</dbReference>
<evidence type="ECO:0000313" key="4">
    <source>
        <dbReference type="Proteomes" id="UP000663832"/>
    </source>
</evidence>
<gene>
    <name evidence="2" type="ORF">BJG266_LOCUS46965</name>
    <name evidence="3" type="ORF">QVE165_LOCUS64004</name>
</gene>
<protein>
    <recommendedName>
        <fullName evidence="1">Dynein heavy chain hydrolytic ATP-binding dynein motor region domain-containing protein</fullName>
    </recommendedName>
</protein>
<dbReference type="FunFam" id="3.40.50.300:FF:000517">
    <property type="entry name" value="Cytoplasmic dynein heavy chain 1"/>
    <property type="match status" value="1"/>
</dbReference>
<dbReference type="GO" id="GO:0007018">
    <property type="term" value="P:microtubule-based movement"/>
    <property type="evidence" value="ECO:0007669"/>
    <property type="project" value="InterPro"/>
</dbReference>
<dbReference type="Pfam" id="PF12774">
    <property type="entry name" value="AAA_6"/>
    <property type="match status" value="1"/>
</dbReference>
<feature type="domain" description="Dynein heavy chain hydrolytic ATP-binding dynein motor region" evidence="1">
    <location>
        <begin position="2"/>
        <end position="136"/>
    </location>
</feature>
<dbReference type="GO" id="GO:0005524">
    <property type="term" value="F:ATP binding"/>
    <property type="evidence" value="ECO:0007669"/>
    <property type="project" value="InterPro"/>
</dbReference>
<dbReference type="GO" id="GO:0045505">
    <property type="term" value="F:dynein intermediate chain binding"/>
    <property type="evidence" value="ECO:0007669"/>
    <property type="project" value="InterPro"/>
</dbReference>
<dbReference type="Proteomes" id="UP000663832">
    <property type="component" value="Unassembled WGS sequence"/>
</dbReference>
<evidence type="ECO:0000313" key="2">
    <source>
        <dbReference type="EMBL" id="CAF1561202.1"/>
    </source>
</evidence>
<dbReference type="Gene3D" id="1.10.8.710">
    <property type="match status" value="1"/>
</dbReference>
<organism evidence="2 5">
    <name type="scientific">Adineta steineri</name>
    <dbReference type="NCBI Taxonomy" id="433720"/>
    <lineage>
        <taxon>Eukaryota</taxon>
        <taxon>Metazoa</taxon>
        <taxon>Spiralia</taxon>
        <taxon>Gnathifera</taxon>
        <taxon>Rotifera</taxon>
        <taxon>Eurotatoria</taxon>
        <taxon>Bdelloidea</taxon>
        <taxon>Adinetida</taxon>
        <taxon>Adinetidae</taxon>
        <taxon>Adineta</taxon>
    </lineage>
</organism>
<dbReference type="EMBL" id="CAJNOI010005187">
    <property type="protein sequence ID" value="CAF1561202.1"/>
    <property type="molecule type" value="Genomic_DNA"/>
</dbReference>
<evidence type="ECO:0000259" key="1">
    <source>
        <dbReference type="Pfam" id="PF12774"/>
    </source>
</evidence>
<proteinExistence type="predicted"/>
<dbReference type="AlphaFoldDB" id="A0A815XT27"/>
<keyword evidence="4" id="KW-1185">Reference proteome</keyword>
<evidence type="ECO:0000313" key="3">
    <source>
        <dbReference type="EMBL" id="CAF1664855.1"/>
    </source>
</evidence>